<dbReference type="InterPro" id="IPR045068">
    <property type="entry name" value="BACURD1-3"/>
</dbReference>
<evidence type="ECO:0000313" key="4">
    <source>
        <dbReference type="EMBL" id="KAL0087350.1"/>
    </source>
</evidence>
<dbReference type="PANTHER" id="PTHR11145">
    <property type="entry name" value="BTB/POZ DOMAIN-CONTAINING ADAPTER FOR CUL3-MEDIATED RHOA DEGRADATION PROTEIN FAMILY MEMBER"/>
    <property type="match status" value="1"/>
</dbReference>
<name>A0ABR3B1I5_PHYBL</name>
<feature type="transmembrane region" description="Helical" evidence="2">
    <location>
        <begin position="57"/>
        <end position="76"/>
    </location>
</feature>
<dbReference type="Pfam" id="PF02214">
    <property type="entry name" value="BTB_2"/>
    <property type="match status" value="1"/>
</dbReference>
<dbReference type="SUPFAM" id="SSF54695">
    <property type="entry name" value="POZ domain"/>
    <property type="match status" value="1"/>
</dbReference>
<dbReference type="InterPro" id="IPR011333">
    <property type="entry name" value="SKP1/BTB/POZ_sf"/>
</dbReference>
<dbReference type="EMBL" id="JBCLYO010000007">
    <property type="protein sequence ID" value="KAL0087350.1"/>
    <property type="molecule type" value="Genomic_DNA"/>
</dbReference>
<dbReference type="PANTHER" id="PTHR11145:SF8">
    <property type="entry name" value="RE57120P"/>
    <property type="match status" value="1"/>
</dbReference>
<accession>A0ABR3B1I5</accession>
<feature type="region of interest" description="Disordered" evidence="1">
    <location>
        <begin position="200"/>
        <end position="225"/>
    </location>
</feature>
<keyword evidence="2" id="KW-0472">Membrane</keyword>
<keyword evidence="2" id="KW-1133">Transmembrane helix</keyword>
<keyword evidence="5" id="KW-1185">Reference proteome</keyword>
<gene>
    <name evidence="4" type="ORF">J3Q64DRAFT_1736990</name>
</gene>
<organism evidence="4 5">
    <name type="scientific">Phycomyces blakesleeanus</name>
    <dbReference type="NCBI Taxonomy" id="4837"/>
    <lineage>
        <taxon>Eukaryota</taxon>
        <taxon>Fungi</taxon>
        <taxon>Fungi incertae sedis</taxon>
        <taxon>Mucoromycota</taxon>
        <taxon>Mucoromycotina</taxon>
        <taxon>Mucoromycetes</taxon>
        <taxon>Mucorales</taxon>
        <taxon>Phycomycetaceae</taxon>
        <taxon>Phycomyces</taxon>
    </lineage>
</organism>
<feature type="domain" description="Potassium channel tetramerisation-type BTB" evidence="3">
    <location>
        <begin position="342"/>
        <end position="406"/>
    </location>
</feature>
<dbReference type="InterPro" id="IPR003131">
    <property type="entry name" value="T1-type_BTB"/>
</dbReference>
<evidence type="ECO:0000256" key="2">
    <source>
        <dbReference type="SAM" id="Phobius"/>
    </source>
</evidence>
<sequence>MNAEFNNIHIYYTHTHTYALYCVRKTLNIMYMGLLIMCQKILYTLVCLHTYSLSFPFLSIHIHSCFSCFFLFLVFVRTDPIVQKKNNKKKILVMDAHPHSPTHQSPVMGQQSLAGIAFQDYAEKDQIKRLGYQDQSIKQSRIPLSSIGSEASSHRVFTDSNGISPHSSLFGSALSIADLEPHGHQDLLVELAMASQQLSIDDQDNQTNYTDNEADEDDDDERRGYRKDDWLDNITERSTSTSHQWNIWEEYEPEYRMLSESLETMKQAIYKDIQNTLNEIKALDSSFEITKADFHEKMEDAYSDMALSLMERRDRLLKQKMKFSKESNMDTQETIRFQSEKVRLNVGGGIFETSLGTLRRDPDSLLATMFSGKHVLTPGGDGSYFIDRDPSHFRLVLNYLRDLRIPPTILQDKTM</sequence>
<evidence type="ECO:0000313" key="5">
    <source>
        <dbReference type="Proteomes" id="UP001448207"/>
    </source>
</evidence>
<feature type="transmembrane region" description="Helical" evidence="2">
    <location>
        <begin position="29"/>
        <end position="51"/>
    </location>
</feature>
<comment type="caution">
    <text evidence="4">The sequence shown here is derived from an EMBL/GenBank/DDBJ whole genome shotgun (WGS) entry which is preliminary data.</text>
</comment>
<dbReference type="Proteomes" id="UP001448207">
    <property type="component" value="Unassembled WGS sequence"/>
</dbReference>
<dbReference type="Gene3D" id="3.30.710.10">
    <property type="entry name" value="Potassium Channel Kv1.1, Chain A"/>
    <property type="match status" value="1"/>
</dbReference>
<reference evidence="4 5" key="1">
    <citation type="submission" date="2024-04" db="EMBL/GenBank/DDBJ databases">
        <title>Symmetric and asymmetric DNA N6-adenine methylation regulates different biological responses in Mucorales.</title>
        <authorList>
            <consortium name="Lawrence Berkeley National Laboratory"/>
            <person name="Lax C."/>
            <person name="Mondo S.J."/>
            <person name="Osorio-Concepcion M."/>
            <person name="Muszewska A."/>
            <person name="Corrochano-Luque M."/>
            <person name="Gutierrez G."/>
            <person name="Riley R."/>
            <person name="Lipzen A."/>
            <person name="Guo J."/>
            <person name="Hundley H."/>
            <person name="Amirebrahimi M."/>
            <person name="Ng V."/>
            <person name="Lorenzo-Gutierrez D."/>
            <person name="Binder U."/>
            <person name="Yang J."/>
            <person name="Song Y."/>
            <person name="Canovas D."/>
            <person name="Navarro E."/>
            <person name="Freitag M."/>
            <person name="Gabaldon T."/>
            <person name="Grigoriev I.V."/>
            <person name="Corrochano L.M."/>
            <person name="Nicolas F.E."/>
            <person name="Garre V."/>
        </authorList>
    </citation>
    <scope>NUCLEOTIDE SEQUENCE [LARGE SCALE GENOMIC DNA]</scope>
    <source>
        <strain evidence="4 5">L51</strain>
    </source>
</reference>
<keyword evidence="2" id="KW-0812">Transmembrane</keyword>
<evidence type="ECO:0000256" key="1">
    <source>
        <dbReference type="SAM" id="MobiDB-lite"/>
    </source>
</evidence>
<evidence type="ECO:0000259" key="3">
    <source>
        <dbReference type="Pfam" id="PF02214"/>
    </source>
</evidence>
<protein>
    <recommendedName>
        <fullName evidence="3">Potassium channel tetramerisation-type BTB domain-containing protein</fullName>
    </recommendedName>
</protein>
<proteinExistence type="predicted"/>